<reference evidence="2 3" key="1">
    <citation type="submission" date="2014-04" db="EMBL/GenBank/DDBJ databases">
        <title>Characterization and application of a salt tolerant electro-active bacterium.</title>
        <authorList>
            <person name="Yang L."/>
            <person name="Wei S."/>
            <person name="Tay Q.X.M."/>
        </authorList>
    </citation>
    <scope>NUCLEOTIDE SEQUENCE [LARGE SCALE GENOMIC DNA]</scope>
    <source>
        <strain evidence="2 3">LY1</strain>
    </source>
</reference>
<dbReference type="Proteomes" id="UP000027821">
    <property type="component" value="Unassembled WGS sequence"/>
</dbReference>
<sequence>MKIYLLCIFLTLTGLCYGQAAMTFDEALAKGINIEKLDKEYKSGIHSDTSLAVFKNVNEYISAYQSMLQELGKHLQEKGFKWSKPTKCFNRIYFAENGEVDYFLFNFYQDEISIEQEEIFKNLLNDFIQEYRFPIREDEKFAQCSPVNYKPVNK</sequence>
<keyword evidence="1" id="KW-0732">Signal</keyword>
<dbReference type="STRING" id="1048983.EL17_01625"/>
<protein>
    <submittedName>
        <fullName evidence="2">Uncharacterized protein</fullName>
    </submittedName>
</protein>
<keyword evidence="3" id="KW-1185">Reference proteome</keyword>
<feature type="signal peptide" evidence="1">
    <location>
        <begin position="1"/>
        <end position="20"/>
    </location>
</feature>
<evidence type="ECO:0000256" key="1">
    <source>
        <dbReference type="SAM" id="SignalP"/>
    </source>
</evidence>
<comment type="caution">
    <text evidence="2">The sequence shown here is derived from an EMBL/GenBank/DDBJ whole genome shotgun (WGS) entry which is preliminary data.</text>
</comment>
<evidence type="ECO:0000313" key="3">
    <source>
        <dbReference type="Proteomes" id="UP000027821"/>
    </source>
</evidence>
<dbReference type="RefSeq" id="WP_035069955.1">
    <property type="nucleotide sequence ID" value="NZ_JMIH01000013.1"/>
</dbReference>
<feature type="chain" id="PRO_5001697305" evidence="1">
    <location>
        <begin position="21"/>
        <end position="154"/>
    </location>
</feature>
<name>A0A074L462_9BACT</name>
<dbReference type="OrthoDB" id="1370168at2"/>
<dbReference type="AlphaFoldDB" id="A0A074L462"/>
<organism evidence="2 3">
    <name type="scientific">Anditalea andensis</name>
    <dbReference type="NCBI Taxonomy" id="1048983"/>
    <lineage>
        <taxon>Bacteria</taxon>
        <taxon>Pseudomonadati</taxon>
        <taxon>Bacteroidota</taxon>
        <taxon>Cytophagia</taxon>
        <taxon>Cytophagales</taxon>
        <taxon>Cytophagaceae</taxon>
        <taxon>Anditalea</taxon>
    </lineage>
</organism>
<dbReference type="eggNOG" id="ENOG50345SP">
    <property type="taxonomic scope" value="Bacteria"/>
</dbReference>
<accession>A0A074L462</accession>
<gene>
    <name evidence="2" type="ORF">EL17_01625</name>
</gene>
<dbReference type="EMBL" id="JMIH01000013">
    <property type="protein sequence ID" value="KEO75265.1"/>
    <property type="molecule type" value="Genomic_DNA"/>
</dbReference>
<proteinExistence type="predicted"/>
<evidence type="ECO:0000313" key="2">
    <source>
        <dbReference type="EMBL" id="KEO75265.1"/>
    </source>
</evidence>